<reference evidence="6 7" key="1">
    <citation type="journal article" date="2021" name="Sci. Rep.">
        <title>Genome sequencing of the multicellular alga Astrephomene provides insights into convergent evolution of germ-soma differentiation.</title>
        <authorList>
            <person name="Yamashita S."/>
            <person name="Yamamoto K."/>
            <person name="Matsuzaki R."/>
            <person name="Suzuki S."/>
            <person name="Yamaguchi H."/>
            <person name="Hirooka S."/>
            <person name="Minakuchi Y."/>
            <person name="Miyagishima S."/>
            <person name="Kawachi M."/>
            <person name="Toyoda A."/>
            <person name="Nozaki H."/>
        </authorList>
    </citation>
    <scope>NUCLEOTIDE SEQUENCE [LARGE SCALE GENOMIC DNA]</scope>
    <source>
        <strain evidence="6 7">NIES-4017</strain>
    </source>
</reference>
<comment type="subcellular location">
    <subcellularLocation>
        <location evidence="1">Mitochondrion</location>
    </subcellularLocation>
</comment>
<keyword evidence="3" id="KW-0496">Mitochondrion</keyword>
<organism evidence="6 7">
    <name type="scientific">Astrephomene gubernaculifera</name>
    <dbReference type="NCBI Taxonomy" id="47775"/>
    <lineage>
        <taxon>Eukaryota</taxon>
        <taxon>Viridiplantae</taxon>
        <taxon>Chlorophyta</taxon>
        <taxon>core chlorophytes</taxon>
        <taxon>Chlorophyceae</taxon>
        <taxon>CS clade</taxon>
        <taxon>Chlamydomonadales</taxon>
        <taxon>Astrephomenaceae</taxon>
        <taxon>Astrephomene</taxon>
    </lineage>
</organism>
<evidence type="ECO:0000313" key="7">
    <source>
        <dbReference type="Proteomes" id="UP001054857"/>
    </source>
</evidence>
<dbReference type="GO" id="GO:0016020">
    <property type="term" value="C:membrane"/>
    <property type="evidence" value="ECO:0007669"/>
    <property type="project" value="InterPro"/>
</dbReference>
<dbReference type="SMART" id="SM00244">
    <property type="entry name" value="PHB"/>
    <property type="match status" value="1"/>
</dbReference>
<dbReference type="AlphaFoldDB" id="A0AAD3DSZ1"/>
<keyword evidence="7" id="KW-1185">Reference proteome</keyword>
<sequence>MHSGNRLLQFAARHAICRSGRPLVSTALPALDTSLPGCSSSITTDGAAPILGLAAASGAIYRPFGRAARGIATSSSQHMRVGGGFPRRDMGSDYYYPLPPPANMGVLIVPEKTAYVVERFGRYRETLGSGLHFLIPLVDRVAYVHSLKELAIPISQQTAITKDNVTITIDGVLYVKVVDAFKASYGVDNALYAVGQLAQTTMRSELGKITLDKTFEEREALNHNIVRAINEAAEAWGLQCLRYEIKDIMPPRGIVQAMELQAEAERRKRASILESEGVRQSKINVAEADKQQVILASEASRQQAINLAQGEAEALFQTAQATARSLGVVSAALTRGGGAEAAALRVAEKYLEAFRHLAKDSTTLVLPANAGDPSGMVAQAMTIYRSLMQQNSLQPPAGAASSSPAVSSSAGGQLPGNSGLKLPGGGSSGGAAQQPPSSSYSTTAGATASGVAAAEGAGISGNTDGSVDGQFAELFPEGQNPILSTRGSTSSKPLQS</sequence>
<evidence type="ECO:0000256" key="2">
    <source>
        <dbReference type="ARBA" id="ARBA00008164"/>
    </source>
</evidence>
<evidence type="ECO:0000256" key="3">
    <source>
        <dbReference type="ARBA" id="ARBA00023128"/>
    </source>
</evidence>
<feature type="region of interest" description="Disordered" evidence="4">
    <location>
        <begin position="393"/>
        <end position="496"/>
    </location>
</feature>
<dbReference type="InterPro" id="IPR050710">
    <property type="entry name" value="Band7/mec-2_domain"/>
</dbReference>
<dbReference type="PANTHER" id="PTHR43327:SF10">
    <property type="entry name" value="STOMATIN-LIKE PROTEIN 2, MITOCHONDRIAL"/>
    <property type="match status" value="1"/>
</dbReference>
<dbReference type="Pfam" id="PF16200">
    <property type="entry name" value="Band_7_C"/>
    <property type="match status" value="1"/>
</dbReference>
<feature type="compositionally biased region" description="Low complexity" evidence="4">
    <location>
        <begin position="430"/>
        <end position="461"/>
    </location>
</feature>
<evidence type="ECO:0000256" key="4">
    <source>
        <dbReference type="SAM" id="MobiDB-lite"/>
    </source>
</evidence>
<dbReference type="InterPro" id="IPR032435">
    <property type="entry name" value="STML2-like_C"/>
</dbReference>
<feature type="compositionally biased region" description="Low complexity" evidence="4">
    <location>
        <begin position="395"/>
        <end position="421"/>
    </location>
</feature>
<dbReference type="Pfam" id="PF01145">
    <property type="entry name" value="Band_7"/>
    <property type="match status" value="1"/>
</dbReference>
<accession>A0AAD3DSZ1</accession>
<evidence type="ECO:0000256" key="1">
    <source>
        <dbReference type="ARBA" id="ARBA00004173"/>
    </source>
</evidence>
<feature type="compositionally biased region" description="Polar residues" evidence="4">
    <location>
        <begin position="481"/>
        <end position="496"/>
    </location>
</feature>
<evidence type="ECO:0000313" key="6">
    <source>
        <dbReference type="EMBL" id="GFR46088.1"/>
    </source>
</evidence>
<dbReference type="CDD" id="cd08829">
    <property type="entry name" value="SPFH_paraslipin"/>
    <property type="match status" value="1"/>
</dbReference>
<dbReference type="GO" id="GO:0007005">
    <property type="term" value="P:mitochondrion organization"/>
    <property type="evidence" value="ECO:0007669"/>
    <property type="project" value="TreeGrafter"/>
</dbReference>
<dbReference type="Gene3D" id="3.30.479.30">
    <property type="entry name" value="Band 7 domain"/>
    <property type="match status" value="1"/>
</dbReference>
<dbReference type="FunFam" id="3.30.479.30:FF:000008">
    <property type="entry name" value="Stomatin-like protein 2, mitochondrial"/>
    <property type="match status" value="1"/>
</dbReference>
<dbReference type="SUPFAM" id="SSF117892">
    <property type="entry name" value="Band 7/SPFH domain"/>
    <property type="match status" value="1"/>
</dbReference>
<dbReference type="GO" id="GO:0005739">
    <property type="term" value="C:mitochondrion"/>
    <property type="evidence" value="ECO:0007669"/>
    <property type="project" value="UniProtKB-SubCell"/>
</dbReference>
<dbReference type="Proteomes" id="UP001054857">
    <property type="component" value="Unassembled WGS sequence"/>
</dbReference>
<dbReference type="PANTHER" id="PTHR43327">
    <property type="entry name" value="STOMATIN-LIKE PROTEIN 2, MITOCHONDRIAL"/>
    <property type="match status" value="1"/>
</dbReference>
<feature type="domain" description="Band 7" evidence="5">
    <location>
        <begin position="104"/>
        <end position="262"/>
    </location>
</feature>
<evidence type="ECO:0000259" key="5">
    <source>
        <dbReference type="SMART" id="SM00244"/>
    </source>
</evidence>
<protein>
    <recommendedName>
        <fullName evidence="5">Band 7 domain-containing protein</fullName>
    </recommendedName>
</protein>
<comment type="similarity">
    <text evidence="2">Belongs to the band 7/mec-2 family.</text>
</comment>
<gene>
    <name evidence="6" type="ORF">Agub_g7574</name>
</gene>
<name>A0AAD3DSZ1_9CHLO</name>
<comment type="caution">
    <text evidence="6">The sequence shown here is derived from an EMBL/GenBank/DDBJ whole genome shotgun (WGS) entry which is preliminary data.</text>
</comment>
<dbReference type="InterPro" id="IPR001972">
    <property type="entry name" value="Stomatin_HflK_fam"/>
</dbReference>
<dbReference type="EMBL" id="BMAR01000011">
    <property type="protein sequence ID" value="GFR46088.1"/>
    <property type="molecule type" value="Genomic_DNA"/>
</dbReference>
<dbReference type="InterPro" id="IPR036013">
    <property type="entry name" value="Band_7/SPFH_dom_sf"/>
</dbReference>
<proteinExistence type="inferred from homology"/>
<dbReference type="PRINTS" id="PR00721">
    <property type="entry name" value="STOMATIN"/>
</dbReference>
<dbReference type="InterPro" id="IPR001107">
    <property type="entry name" value="Band_7"/>
</dbReference>